<dbReference type="PANTHER" id="PTHR38657:SF1">
    <property type="entry name" value="SLR1343 PROTEIN"/>
    <property type="match status" value="1"/>
</dbReference>
<dbReference type="AlphaFoldDB" id="A0A8G2FAA2"/>
<sequence length="499" mass="57537">MREAAVIFPHQLFLNHPAVTQNRPVFLLEEQLMFGDYRWQKNFHRQKLMLHRASLKAYEHHLQQAGHTTTYIPHSPSPDMHNLFVALADANITRIYIAAPSDYLLEKRLTRGCSANNITLTIEPTPAFFLQKKEAEELLGDKPRQSSFYTAQRKALQVLLKENGKPEGGKWSMDAQNRYAYDGVVPVPPPPPDVTSEFAMEAQAHVAATYAEAFGADAPLLYPHTHEQAQQWLHDFIKHKLPHFGIYQDAILHDYDFLFHSLISPALNIGLLSPQQVLNAVLDKWKEGDIPLNSIEGFVRQIIGWREFMHATYCKLGVQQRNANFFKHTRPIPQSFYTGTTGIVPVDTVINRVLKHGYCHHIERLMILGNFMLLCEFDPTQVHLWFLELFIDAYDWVMVPNVYGMSQYADGGLITTKPYISSSNYVRKMSDFPQGDWCTIWDGLYWRFIYTHYELFENNNRTRPMIWGLQRMEEATLQKHLSVAETYLASLPPATDGSR</sequence>
<dbReference type="RefSeq" id="WP_020002156.1">
    <property type="nucleotide sequence ID" value="NZ_CP192219.1"/>
</dbReference>
<dbReference type="GO" id="GO:0016829">
    <property type="term" value="F:lyase activity"/>
    <property type="evidence" value="ECO:0007669"/>
    <property type="project" value="UniProtKB-KW"/>
</dbReference>
<dbReference type="Proteomes" id="UP000184001">
    <property type="component" value="Unassembled WGS sequence"/>
</dbReference>
<dbReference type="InterPro" id="IPR014729">
    <property type="entry name" value="Rossmann-like_a/b/a_fold"/>
</dbReference>
<comment type="caution">
    <text evidence="1">The sequence shown here is derived from an EMBL/GenBank/DDBJ whole genome shotgun (WGS) entry which is preliminary data.</text>
</comment>
<keyword evidence="1" id="KW-0456">Lyase</keyword>
<dbReference type="EMBL" id="FQZR01000002">
    <property type="protein sequence ID" value="SHI80224.1"/>
    <property type="molecule type" value="Genomic_DNA"/>
</dbReference>
<evidence type="ECO:0000313" key="2">
    <source>
        <dbReference type="Proteomes" id="UP000184001"/>
    </source>
</evidence>
<dbReference type="InterPro" id="IPR036134">
    <property type="entry name" value="Crypto/Photolyase_FAD-like_sf"/>
</dbReference>
<proteinExistence type="predicted"/>
<dbReference type="Gene3D" id="1.10.10.1710">
    <property type="entry name" value="Deoxyribodipyrimidine photolyase-related"/>
    <property type="match status" value="1"/>
</dbReference>
<evidence type="ECO:0000313" key="1">
    <source>
        <dbReference type="EMBL" id="SHI80224.1"/>
    </source>
</evidence>
<gene>
    <name evidence="1" type="ORF">SAMN05660830_01043</name>
</gene>
<accession>A0A8G2FAA2</accession>
<dbReference type="PANTHER" id="PTHR38657">
    <property type="entry name" value="SLR1343 PROTEIN"/>
    <property type="match status" value="1"/>
</dbReference>
<dbReference type="InterPro" id="IPR007357">
    <property type="entry name" value="PhrB-like"/>
</dbReference>
<reference evidence="1 2" key="1">
    <citation type="submission" date="2016-11" db="EMBL/GenBank/DDBJ databases">
        <authorList>
            <person name="Varghese N."/>
            <person name="Submissions S."/>
        </authorList>
    </citation>
    <scope>NUCLEOTIDE SEQUENCE [LARGE SCALE GENOMIC DNA]</scope>
    <source>
        <strain evidence="1 2">DSM 17919</strain>
    </source>
</reference>
<dbReference type="Gene3D" id="1.10.579.10">
    <property type="entry name" value="DNA Cyclobutane Dipyrimidine Photolyase, subunit A, domain 3"/>
    <property type="match status" value="1"/>
</dbReference>
<dbReference type="SUPFAM" id="SSF48173">
    <property type="entry name" value="Cryptochrome/photolyase FAD-binding domain"/>
    <property type="match status" value="1"/>
</dbReference>
<organism evidence="1 2">
    <name type="scientific">Halodesulfovibrio aestuarii</name>
    <dbReference type="NCBI Taxonomy" id="126333"/>
    <lineage>
        <taxon>Bacteria</taxon>
        <taxon>Pseudomonadati</taxon>
        <taxon>Thermodesulfobacteriota</taxon>
        <taxon>Desulfovibrionia</taxon>
        <taxon>Desulfovibrionales</taxon>
        <taxon>Desulfovibrionaceae</taxon>
        <taxon>Halodesulfovibrio</taxon>
    </lineage>
</organism>
<dbReference type="Gene3D" id="1.25.40.80">
    <property type="match status" value="1"/>
</dbReference>
<protein>
    <submittedName>
        <fullName evidence="1">Deoxyribodipyrimidine photolyase-related protein</fullName>
    </submittedName>
</protein>
<dbReference type="Gene3D" id="3.40.50.620">
    <property type="entry name" value="HUPs"/>
    <property type="match status" value="1"/>
</dbReference>
<dbReference type="InterPro" id="IPR052551">
    <property type="entry name" value="UV-DNA_repair_photolyase"/>
</dbReference>
<dbReference type="Pfam" id="PF04244">
    <property type="entry name" value="DPRP"/>
    <property type="match status" value="1"/>
</dbReference>
<name>A0A8G2FAA2_9BACT</name>